<accession>A0ABT3HBD1</accession>
<keyword evidence="3" id="KW-1185">Reference proteome</keyword>
<name>A0ABT3HBD1_9HYPH</name>
<feature type="transmembrane region" description="Helical" evidence="1">
    <location>
        <begin position="89"/>
        <end position="108"/>
    </location>
</feature>
<keyword evidence="1" id="KW-0472">Membrane</keyword>
<evidence type="ECO:0000313" key="3">
    <source>
        <dbReference type="Proteomes" id="UP001209755"/>
    </source>
</evidence>
<feature type="transmembrane region" description="Helical" evidence="1">
    <location>
        <begin position="270"/>
        <end position="291"/>
    </location>
</feature>
<evidence type="ECO:0000313" key="2">
    <source>
        <dbReference type="EMBL" id="MCW2307718.1"/>
    </source>
</evidence>
<dbReference type="EMBL" id="JAOQNS010000005">
    <property type="protein sequence ID" value="MCW2307718.1"/>
    <property type="molecule type" value="Genomic_DNA"/>
</dbReference>
<keyword evidence="1" id="KW-1133">Transmembrane helix</keyword>
<evidence type="ECO:0008006" key="4">
    <source>
        <dbReference type="Google" id="ProtNLM"/>
    </source>
</evidence>
<comment type="caution">
    <text evidence="2">The sequence shown here is derived from an EMBL/GenBank/DDBJ whole genome shotgun (WGS) entry which is preliminary data.</text>
</comment>
<keyword evidence="1" id="KW-0812">Transmembrane</keyword>
<sequence>MLALSLFLRAHGYAAVGERDLWGRALLVNAGVVPFETAATAFPPLPQMVAVSVNWLLPGLGPLALSLLVALLAAWLVTTWFVMLRKAKFGLAASLAVTALLAFNPIFVRAVTEGTGGVLVLLGVWLLALGIFNLRRSYRVNDIMLVSIALVVLAFSHPFGAVLAIASIPFLALVAPPDLLERSPISVFLVLLFPLAFSVLSFIFVNWILAGDAFHFLARAAANVASMSDRSGAVFPPNMLVVAALAAAGTLVAAPITIVMAMQARTLQPLLLATIGLCAMLVSAIVFAALLGVAPPLALALGPAAVIAAACTVYWPDSRLHRRAIMLWLVAGFFGATVILVGDASPQTRQWLSAALGAEQGRMEEENALLARLLADSRDILLDAEAAGAVVAMRGSADGLLSADAFAVRIASTRREMTWPVVVVRNAASALGMDKVGRAFPELFEKGAPGYRMVFDGPTWRAYRAIGEDRS</sequence>
<dbReference type="RefSeq" id="WP_264601361.1">
    <property type="nucleotide sequence ID" value="NZ_JAOQNS010000005.1"/>
</dbReference>
<dbReference type="Proteomes" id="UP001209755">
    <property type="component" value="Unassembled WGS sequence"/>
</dbReference>
<gene>
    <name evidence="2" type="ORF">M2319_002055</name>
</gene>
<feature type="transmembrane region" description="Helical" evidence="1">
    <location>
        <begin position="185"/>
        <end position="209"/>
    </location>
</feature>
<feature type="transmembrane region" description="Helical" evidence="1">
    <location>
        <begin position="239"/>
        <end position="258"/>
    </location>
</feature>
<organism evidence="2 3">
    <name type="scientific">Rhodobium gokarnense</name>
    <dbReference type="NCBI Taxonomy" id="364296"/>
    <lineage>
        <taxon>Bacteria</taxon>
        <taxon>Pseudomonadati</taxon>
        <taxon>Pseudomonadota</taxon>
        <taxon>Alphaproteobacteria</taxon>
        <taxon>Hyphomicrobiales</taxon>
        <taxon>Rhodobiaceae</taxon>
        <taxon>Rhodobium</taxon>
    </lineage>
</organism>
<protein>
    <recommendedName>
        <fullName evidence="4">Glycosyltransferase RgtA/B/C/D-like domain-containing protein</fullName>
    </recommendedName>
</protein>
<feature type="transmembrane region" description="Helical" evidence="1">
    <location>
        <begin position="324"/>
        <end position="342"/>
    </location>
</feature>
<feature type="transmembrane region" description="Helical" evidence="1">
    <location>
        <begin position="144"/>
        <end position="173"/>
    </location>
</feature>
<feature type="transmembrane region" description="Helical" evidence="1">
    <location>
        <begin position="297"/>
        <end position="315"/>
    </location>
</feature>
<feature type="transmembrane region" description="Helical" evidence="1">
    <location>
        <begin position="55"/>
        <end position="77"/>
    </location>
</feature>
<evidence type="ECO:0000256" key="1">
    <source>
        <dbReference type="SAM" id="Phobius"/>
    </source>
</evidence>
<feature type="transmembrane region" description="Helical" evidence="1">
    <location>
        <begin position="114"/>
        <end position="132"/>
    </location>
</feature>
<reference evidence="3" key="1">
    <citation type="submission" date="2023-07" db="EMBL/GenBank/DDBJ databases">
        <title>Genome sequencing of Purple Non-Sulfur Bacteria from various extreme environments.</title>
        <authorList>
            <person name="Mayer M."/>
        </authorList>
    </citation>
    <scope>NUCLEOTIDE SEQUENCE [LARGE SCALE GENOMIC DNA]</scope>
    <source>
        <strain evidence="3">DSM 17935</strain>
    </source>
</reference>
<proteinExistence type="predicted"/>